<sequence length="121" mass="13771">MIPQIKYIELKSGYSDNGPAWIGKVEFSKTGKTIYFNGQAFKGNGHGYARDIQTGELYWISGIKKNGQDRHWAGSGKIYIDKDIVDEYLKIIDSSALDPQIYELVEIVQTDKQFFSNLENI</sequence>
<gene>
    <name evidence="1" type="ORF">KL86DYS1_12059</name>
</gene>
<evidence type="ECO:0008006" key="2">
    <source>
        <dbReference type="Google" id="ProtNLM"/>
    </source>
</evidence>
<dbReference type="AlphaFoldDB" id="A0A212JF07"/>
<proteinExistence type="predicted"/>
<protein>
    <recommendedName>
        <fullName evidence="2">Mannose-1-phosphate guanylyltransferase</fullName>
    </recommendedName>
</protein>
<dbReference type="EMBL" id="FLUM01000001">
    <property type="protein sequence ID" value="SBV98012.1"/>
    <property type="molecule type" value="Genomic_DNA"/>
</dbReference>
<name>A0A212JF07_9BACT</name>
<organism evidence="1">
    <name type="scientific">uncultured Dysgonomonas sp</name>
    <dbReference type="NCBI Taxonomy" id="206096"/>
    <lineage>
        <taxon>Bacteria</taxon>
        <taxon>Pseudomonadati</taxon>
        <taxon>Bacteroidota</taxon>
        <taxon>Bacteroidia</taxon>
        <taxon>Bacteroidales</taxon>
        <taxon>Dysgonomonadaceae</taxon>
        <taxon>Dysgonomonas</taxon>
        <taxon>environmental samples</taxon>
    </lineage>
</organism>
<dbReference type="RefSeq" id="WP_296940566.1">
    <property type="nucleotide sequence ID" value="NZ_LT599032.1"/>
</dbReference>
<reference evidence="1" key="1">
    <citation type="submission" date="2016-04" db="EMBL/GenBank/DDBJ databases">
        <authorList>
            <person name="Evans L.H."/>
            <person name="Alamgir A."/>
            <person name="Owens N."/>
            <person name="Weber N.D."/>
            <person name="Virtaneva K."/>
            <person name="Barbian K."/>
            <person name="Babar A."/>
            <person name="Rosenke K."/>
        </authorList>
    </citation>
    <scope>NUCLEOTIDE SEQUENCE</scope>
    <source>
        <strain evidence="1">86-1</strain>
    </source>
</reference>
<evidence type="ECO:0000313" key="1">
    <source>
        <dbReference type="EMBL" id="SBV98012.1"/>
    </source>
</evidence>
<accession>A0A212JF07</accession>